<dbReference type="AlphaFoldDB" id="A0A853DPS4"/>
<dbReference type="EMBL" id="JACCFW010000004">
    <property type="protein sequence ID" value="NYJ76580.1"/>
    <property type="molecule type" value="Genomic_DNA"/>
</dbReference>
<feature type="region of interest" description="Disordered" evidence="1">
    <location>
        <begin position="1"/>
        <end position="47"/>
    </location>
</feature>
<dbReference type="RefSeq" id="WP_179483973.1">
    <property type="nucleotide sequence ID" value="NZ_JACCFW010000004.1"/>
</dbReference>
<evidence type="ECO:0000256" key="1">
    <source>
        <dbReference type="SAM" id="MobiDB-lite"/>
    </source>
</evidence>
<sequence length="122" mass="12718">MPPKARPAQTAPLTPAPDNGQHYTDASRASGRRGTPSEPATWGRKLSNRVPQDLYDALEVRAERLGVPVGALIVRALRAEVAGGVLADDLLDRLAATAEAAGSTPERVLAAAVEAEAARRGC</sequence>
<proteinExistence type="predicted"/>
<reference evidence="2 3" key="1">
    <citation type="submission" date="2020-07" db="EMBL/GenBank/DDBJ databases">
        <title>Sequencing the genomes of 1000 actinobacteria strains.</title>
        <authorList>
            <person name="Klenk H.-P."/>
        </authorList>
    </citation>
    <scope>NUCLEOTIDE SEQUENCE [LARGE SCALE GENOMIC DNA]</scope>
    <source>
        <strain evidence="2 3">DSM 29531</strain>
    </source>
</reference>
<dbReference type="Proteomes" id="UP000571817">
    <property type="component" value="Unassembled WGS sequence"/>
</dbReference>
<evidence type="ECO:0000313" key="3">
    <source>
        <dbReference type="Proteomes" id="UP000571817"/>
    </source>
</evidence>
<accession>A0A853DPS4</accession>
<gene>
    <name evidence="2" type="ORF">HNR15_003598</name>
</gene>
<comment type="caution">
    <text evidence="2">The sequence shown here is derived from an EMBL/GenBank/DDBJ whole genome shotgun (WGS) entry which is preliminary data.</text>
</comment>
<organism evidence="2 3">
    <name type="scientific">Allobranchiibius huperziae</name>
    <dbReference type="NCBI Taxonomy" id="1874116"/>
    <lineage>
        <taxon>Bacteria</taxon>
        <taxon>Bacillati</taxon>
        <taxon>Actinomycetota</taxon>
        <taxon>Actinomycetes</taxon>
        <taxon>Micrococcales</taxon>
        <taxon>Dermacoccaceae</taxon>
        <taxon>Allobranchiibius</taxon>
    </lineage>
</organism>
<evidence type="ECO:0000313" key="2">
    <source>
        <dbReference type="EMBL" id="NYJ76580.1"/>
    </source>
</evidence>
<protein>
    <submittedName>
        <fullName evidence="2">Putative transcriptional regulator</fullName>
    </submittedName>
</protein>
<name>A0A853DPS4_9MICO</name>
<keyword evidence="3" id="KW-1185">Reference proteome</keyword>